<evidence type="ECO:0000256" key="6">
    <source>
        <dbReference type="SAM" id="MobiDB-lite"/>
    </source>
</evidence>
<name>A0A1X1FY20_STROR</name>
<keyword evidence="3" id="KW-0964">Secreted</keyword>
<dbReference type="RefSeq" id="WP_084852362.1">
    <property type="nucleotide sequence ID" value="NZ_NCUD01000046.1"/>
</dbReference>
<dbReference type="Gene3D" id="2.60.40.1140">
    <property type="entry name" value="Collagen-binding surface protein Cna, B-type domain"/>
    <property type="match status" value="7"/>
</dbReference>
<dbReference type="InterPro" id="IPR008454">
    <property type="entry name" value="Collagen-bd_Cna-like_B-typ_dom"/>
</dbReference>
<evidence type="ECO:0000256" key="8">
    <source>
        <dbReference type="SAM" id="SignalP"/>
    </source>
</evidence>
<keyword evidence="7" id="KW-0472">Membrane</keyword>
<dbReference type="Pfam" id="PF12892">
    <property type="entry name" value="FctA"/>
    <property type="match status" value="6"/>
</dbReference>
<dbReference type="Pfam" id="PF00746">
    <property type="entry name" value="Gram_pos_anchor"/>
    <property type="match status" value="1"/>
</dbReference>
<dbReference type="InterPro" id="IPR038174">
    <property type="entry name" value="Strep_pil_link_sf"/>
</dbReference>
<evidence type="ECO:0000256" key="7">
    <source>
        <dbReference type="SAM" id="Phobius"/>
    </source>
</evidence>
<comment type="subcellular location">
    <subcellularLocation>
        <location evidence="1">Secreted</location>
        <location evidence="1">Cell wall</location>
        <topology evidence="1">Peptidoglycan-anchor</topology>
    </subcellularLocation>
</comment>
<gene>
    <name evidence="10" type="ORF">B7728_06620</name>
</gene>
<dbReference type="InterPro" id="IPR022464">
    <property type="entry name" value="Strep_pil_isopept_link"/>
</dbReference>
<keyword evidence="5" id="KW-0572">Peptidoglycan-anchor</keyword>
<evidence type="ECO:0000256" key="4">
    <source>
        <dbReference type="ARBA" id="ARBA00022729"/>
    </source>
</evidence>
<dbReference type="EMBL" id="NCUD01000046">
    <property type="protein sequence ID" value="ORO39265.1"/>
    <property type="molecule type" value="Genomic_DNA"/>
</dbReference>
<feature type="domain" description="Gram-positive cocci surface proteins LPxTG" evidence="9">
    <location>
        <begin position="1907"/>
        <end position="1940"/>
    </location>
</feature>
<dbReference type="Pfam" id="PF05738">
    <property type="entry name" value="Cna_B"/>
    <property type="match status" value="6"/>
</dbReference>
<reference evidence="10 11" key="1">
    <citation type="journal article" date="2016" name="Eur. J. Clin. Microbiol. Infect. Dis.">
        <title>Whole genome sequencing as a tool for phylogenetic analysis of clinical strains of Mitis group streptococci.</title>
        <authorList>
            <person name="Rasmussen L.H."/>
            <person name="Dargis R."/>
            <person name="Hojholt K."/>
            <person name="Christensen J.J."/>
            <person name="Skovgaard O."/>
            <person name="Justesen U.S."/>
            <person name="Rosenvinge F.S."/>
            <person name="Moser C."/>
            <person name="Lukjancenko O."/>
            <person name="Rasmussen S."/>
            <person name="Nielsen X.C."/>
        </authorList>
    </citation>
    <scope>NUCLEOTIDE SEQUENCE [LARGE SCALE GENOMIC DNA]</scope>
    <source>
        <strain evidence="10 11">OD_339823_10</strain>
    </source>
</reference>
<dbReference type="NCBIfam" id="TIGR03786">
    <property type="entry name" value="strep_pil_rpt"/>
    <property type="match status" value="6"/>
</dbReference>
<keyword evidence="7" id="KW-1133">Transmembrane helix</keyword>
<dbReference type="InterPro" id="IPR011252">
    <property type="entry name" value="Fibrogen-bd_dom1"/>
</dbReference>
<evidence type="ECO:0000313" key="11">
    <source>
        <dbReference type="Proteomes" id="UP000193633"/>
    </source>
</evidence>
<organism evidence="10 11">
    <name type="scientific">Streptococcus oralis subsp. tigurinus</name>
    <dbReference type="NCBI Taxonomy" id="1077464"/>
    <lineage>
        <taxon>Bacteria</taxon>
        <taxon>Bacillati</taxon>
        <taxon>Bacillota</taxon>
        <taxon>Bacilli</taxon>
        <taxon>Lactobacillales</taxon>
        <taxon>Streptococcaceae</taxon>
        <taxon>Streptococcus</taxon>
    </lineage>
</organism>
<dbReference type="Pfam" id="PF17961">
    <property type="entry name" value="Big_8"/>
    <property type="match status" value="1"/>
</dbReference>
<evidence type="ECO:0000256" key="2">
    <source>
        <dbReference type="ARBA" id="ARBA00022512"/>
    </source>
</evidence>
<feature type="compositionally biased region" description="Pro residues" evidence="6">
    <location>
        <begin position="1889"/>
        <end position="1906"/>
    </location>
</feature>
<evidence type="ECO:0000256" key="1">
    <source>
        <dbReference type="ARBA" id="ARBA00004168"/>
    </source>
</evidence>
<dbReference type="InterPro" id="IPR041033">
    <property type="entry name" value="SpaA_PFL_dom_1"/>
</dbReference>
<evidence type="ECO:0000256" key="5">
    <source>
        <dbReference type="ARBA" id="ARBA00023088"/>
    </source>
</evidence>
<dbReference type="Gene3D" id="2.60.40.1280">
    <property type="match status" value="1"/>
</dbReference>
<dbReference type="NCBIfam" id="TIGR01167">
    <property type="entry name" value="LPXTG_anchor"/>
    <property type="match status" value="1"/>
</dbReference>
<dbReference type="InterPro" id="IPR008966">
    <property type="entry name" value="Adhesion_dom_sf"/>
</dbReference>
<dbReference type="PROSITE" id="PS50847">
    <property type="entry name" value="GRAM_POS_ANCHORING"/>
    <property type="match status" value="1"/>
</dbReference>
<dbReference type="SUPFAM" id="SSF49478">
    <property type="entry name" value="Cna protein B-type domain"/>
    <property type="match status" value="7"/>
</dbReference>
<evidence type="ECO:0000313" key="10">
    <source>
        <dbReference type="EMBL" id="ORO39265.1"/>
    </source>
</evidence>
<protein>
    <recommendedName>
        <fullName evidence="9">Gram-positive cocci surface proteins LPxTG domain-containing protein</fullName>
    </recommendedName>
</protein>
<feature type="region of interest" description="Disordered" evidence="6">
    <location>
        <begin position="1883"/>
        <end position="1912"/>
    </location>
</feature>
<accession>A0A1X1FY20</accession>
<proteinExistence type="predicted"/>
<evidence type="ECO:0000256" key="3">
    <source>
        <dbReference type="ARBA" id="ARBA00022525"/>
    </source>
</evidence>
<dbReference type="InterPro" id="IPR013783">
    <property type="entry name" value="Ig-like_fold"/>
</dbReference>
<feature type="signal peptide" evidence="8">
    <location>
        <begin position="1"/>
        <end position="29"/>
    </location>
</feature>
<sequence length="1940" mass="211297">MDKIKKYLGFLVFPLLFLMMLFPVGEAHAATDITSKVKIDNLKITIASTGSETEGIHGSNDTLMKLKYSGKFSFPNVAANEIKDGDYFIVKAPNNLSLTDGSLDLIDSTSNIKLGTVQVDNANHRLVFTFNDKVKDKQNIRGDFVAEATETLQKEGKTVTYVLPDGKKQTITYKVNTYQQTDVIGETITKYGYNDNNKAIAHFQMKINRAKKDMTGHVVKITDDVSKGAFANYVEGTFYMHEAEFETTNTNSSALKHLGDEYEITTDPEVYKANSDKKALLTFVNGKRGFELLMPTNMGTKSFFLTYDTSSPADTSMISNSAQYLIDNQPQLIWENYGGSIGTRTEATFNLKTVKSVGASVTADIAGKIKITKYDEADATVKLAGVVFEIREKTTNNLVDTVTTDADGIAVSKALNNGKYIVKEKTPKSGYQVNSQEFEVEMKDGKGVPLNISNKRVTVDFEATKTWVNGKATDYKKVKLGLYVHKEGQTVADAKPVTGNYTPEVTESNGVYTYKWLNRLPKYDVDGKTELVYSVRELQDTTELPLKEGEKVKVGDNSYVVSYNGNNKVTNTYEVPKTNVTAKKIWVGGQEHIRPTVYFKLYRTPEGGAIEEVAGAAQKEVPKTDGTVEWTDLPATDEHGVKYTYSVMEVDEDGNLVTAVDGYTANQTADLTVTNTYGTSPTKADIEVKKELVGGRPTPLQNEEFEFILKDKNGQEVQRAKNDAAGRVVFKDIPFDKAGEYEFTVVEVNAGQTIDGVTYDVRTVPVTVSVTDDGKGKLVATVLYYPITAVALPSANLVSSAPSSNLVPSLTGAVNRATDGGTQTFKNTYKATNAKAVLEVTKQLTGRTTGAQENEFEFTLTDQVGNVETKRNDADGKVKFHELTFDEAGIYTYTIKEVKAGTTENGITYDSKTVTAKVTVTDDGHGALKATVSYDNDERHFENTYKAANAKANLEVTKKLTGRELKADEFEFTLTDQDGNVKETVKNDKDGNVKFSELEFDKAGTYAYKIAEKAGTATGIQYDTKTITATVTVADNGKGVLEATVAYDGEKVFENTYTPAGATSITLGAKKVLEGKDLEAGKYSFELKKEDGSVVETVTNAADGTVTFSPISYDESQVGTHKYTISEVAGSEAGITYDKTVQEVEVTVEKVSATELKATASKEAKDLVFKNTYTPAGATSVTLGAKKVLEGKALEAGKYSFVLKEGDKELETVTNAADGTVTFSPISYDESQVGTHKYTISEVAGSEAGITYDKTVQEVEVTVEKVSATDLKATVSKEAKDLVFTNKYTPAGATSVTLGAKKVLEGKDLEAGKYSFVLKEGDKELETVTNAADGTVTFSPISYDESQVGTHKYTISEVAGSEAGITYDKTVQEVEVTVEKVSATELKATASKEAKDLVFTNKYTPAKTSVSVTKKWDDKDNQDGKRPSSVTVKLLADGQDTGKTLELNAANGWTGSFTDLDADKGGTPIQYTVVEVTVPGYTSKVAGGAASGFTITNSYSPETVDIKATKNWDDANNQDGKRPTKITINLLADGQKVASKEVQAAADGTWTATFEKLAKYKAGKEIKYTVTEEAVAEYESTITDFTITNKYAPKEIDYKVTKVWNDANNQDGKRPESVTVQLYKKVGDADPVAVEGKKLTLTAKDKTDANTWVASFTKLPQYEAGKEITYSIKEVDVPAGYKASVTGQVVTNTHNPDTVILSGTKVWKDNNNQDGKRTDKVKVQIFKGEGEKAELVQEIEVSEKTGWKFESKALPKYENGKLIEYTVKEVAVKEYKTTISDPKDGKYTITNTHSPEKIDLKGHKIWKGDENHKDARPSSITVKLLADGKETGKEATVSEATGWTYEFTGLDRYKDQGTEIKYSVVEVPVKGYTSKVEGFNITNTYIPEKPTPGKPNEPGKPGPKPQLPNTGEKASNATVVAGLALMAVTGGLYFVSRKNK</sequence>
<keyword evidence="7" id="KW-0812">Transmembrane</keyword>
<dbReference type="InterPro" id="IPR019931">
    <property type="entry name" value="LPXTG_anchor"/>
</dbReference>
<dbReference type="Gene3D" id="2.60.40.10">
    <property type="entry name" value="Immunoglobulins"/>
    <property type="match status" value="1"/>
</dbReference>
<keyword evidence="2" id="KW-0134">Cell wall</keyword>
<dbReference type="Gene3D" id="2.60.40.3050">
    <property type="match status" value="6"/>
</dbReference>
<feature type="transmembrane region" description="Helical" evidence="7">
    <location>
        <begin position="1914"/>
        <end position="1935"/>
    </location>
</feature>
<feature type="chain" id="PRO_5012304067" description="Gram-positive cocci surface proteins LPxTG domain-containing protein" evidence="8">
    <location>
        <begin position="30"/>
        <end position="1940"/>
    </location>
</feature>
<dbReference type="SUPFAM" id="SSF49401">
    <property type="entry name" value="Bacterial adhesins"/>
    <property type="match status" value="1"/>
</dbReference>
<dbReference type="InterPro" id="IPR041171">
    <property type="entry name" value="SDR_Ig"/>
</dbReference>
<dbReference type="Proteomes" id="UP000193633">
    <property type="component" value="Unassembled WGS sequence"/>
</dbReference>
<dbReference type="Pfam" id="PF17802">
    <property type="entry name" value="SpaA"/>
    <property type="match status" value="1"/>
</dbReference>
<dbReference type="CDD" id="cd00222">
    <property type="entry name" value="CollagenBindB"/>
    <property type="match status" value="5"/>
</dbReference>
<comment type="caution">
    <text evidence="10">The sequence shown here is derived from an EMBL/GenBank/DDBJ whole genome shotgun (WGS) entry which is preliminary data.</text>
</comment>
<evidence type="ECO:0000259" key="9">
    <source>
        <dbReference type="PROSITE" id="PS50847"/>
    </source>
</evidence>
<keyword evidence="4 8" id="KW-0732">Signal</keyword>
<dbReference type="GO" id="GO:0007155">
    <property type="term" value="P:cell adhesion"/>
    <property type="evidence" value="ECO:0007669"/>
    <property type="project" value="InterPro"/>
</dbReference>